<evidence type="ECO:0000313" key="1">
    <source>
        <dbReference type="EMBL" id="KAK9121553.1"/>
    </source>
</evidence>
<accession>A0AAP0NWF4</accession>
<organism evidence="1 2">
    <name type="scientific">Stephania yunnanensis</name>
    <dbReference type="NCBI Taxonomy" id="152371"/>
    <lineage>
        <taxon>Eukaryota</taxon>
        <taxon>Viridiplantae</taxon>
        <taxon>Streptophyta</taxon>
        <taxon>Embryophyta</taxon>
        <taxon>Tracheophyta</taxon>
        <taxon>Spermatophyta</taxon>
        <taxon>Magnoliopsida</taxon>
        <taxon>Ranunculales</taxon>
        <taxon>Menispermaceae</taxon>
        <taxon>Menispermoideae</taxon>
        <taxon>Cissampelideae</taxon>
        <taxon>Stephania</taxon>
    </lineage>
</organism>
<evidence type="ECO:0000313" key="2">
    <source>
        <dbReference type="Proteomes" id="UP001420932"/>
    </source>
</evidence>
<proteinExistence type="predicted"/>
<dbReference type="Proteomes" id="UP001420932">
    <property type="component" value="Unassembled WGS sequence"/>
</dbReference>
<reference evidence="1 2" key="1">
    <citation type="submission" date="2024-01" db="EMBL/GenBank/DDBJ databases">
        <title>Genome assemblies of Stephania.</title>
        <authorList>
            <person name="Yang L."/>
        </authorList>
    </citation>
    <scope>NUCLEOTIDE SEQUENCE [LARGE SCALE GENOMIC DNA]</scope>
    <source>
        <strain evidence="1">YNDBR</strain>
        <tissue evidence="1">Leaf</tissue>
    </source>
</reference>
<gene>
    <name evidence="1" type="ORF">Syun_019170</name>
</gene>
<name>A0AAP0NWF4_9MAGN</name>
<keyword evidence="2" id="KW-1185">Reference proteome</keyword>
<sequence>MIRVLNFCFILESNQFRVPKITNLPLWRILKNSGRYIDCAEDEMEKRLLNRNE</sequence>
<dbReference type="EMBL" id="JBBNAF010000008">
    <property type="protein sequence ID" value="KAK9121553.1"/>
    <property type="molecule type" value="Genomic_DNA"/>
</dbReference>
<dbReference type="AlphaFoldDB" id="A0AAP0NWF4"/>
<comment type="caution">
    <text evidence="1">The sequence shown here is derived from an EMBL/GenBank/DDBJ whole genome shotgun (WGS) entry which is preliminary data.</text>
</comment>
<protein>
    <submittedName>
        <fullName evidence="1">Uncharacterized protein</fullName>
    </submittedName>
</protein>